<organism evidence="3 4">
    <name type="scientific">Deinococcus lacus</name>
    <dbReference type="NCBI Taxonomy" id="392561"/>
    <lineage>
        <taxon>Bacteria</taxon>
        <taxon>Thermotogati</taxon>
        <taxon>Deinococcota</taxon>
        <taxon>Deinococci</taxon>
        <taxon>Deinococcales</taxon>
        <taxon>Deinococcaceae</taxon>
        <taxon>Deinococcus</taxon>
    </lineage>
</organism>
<dbReference type="PANTHER" id="PTHR31299:SF0">
    <property type="entry name" value="ESTERASE, PUTATIVE (AFU_ORTHOLOGUE AFUA_1G05850)-RELATED"/>
    <property type="match status" value="1"/>
</dbReference>
<evidence type="ECO:0000313" key="4">
    <source>
        <dbReference type="Proteomes" id="UP001596297"/>
    </source>
</evidence>
<feature type="chain" id="PRO_5045967986" evidence="1">
    <location>
        <begin position="22"/>
        <end position="589"/>
    </location>
</feature>
<dbReference type="RefSeq" id="WP_380082506.1">
    <property type="nucleotide sequence ID" value="NZ_JBHSWD010000001.1"/>
</dbReference>
<dbReference type="EMBL" id="JBHSWD010000001">
    <property type="protein sequence ID" value="MFC6591502.1"/>
    <property type="molecule type" value="Genomic_DNA"/>
</dbReference>
<proteinExistence type="predicted"/>
<keyword evidence="1" id="KW-0732">Signal</keyword>
<sequence>MNRLSLPTLTLTALLSVSALAQGGAEKLPPDLRAQYEAMLEATRQADAQAYGELLTEDAALILPDGSRLNRATLLATLVPGQATYQKLEYRVEGADIAGDTARVTARTITDMTLNVVGTQQPVHVDALSEDLWRKVGGQWKLAESRTLETTTEASGQVTRQVAAPPLSPAVLEQRREALRAELRPISATGMDAPASDFAWLSELTPGTRLLGLGEGSHGTAEHFALKGRIFRELVERHGFTVFLIEADYDDAYAIDRWVRGEGTQSAEDITREFDFWTWQTQEMADLLRWMREYNAARGDKPELRVAGVDMQDPLGSLGLLERLAPSGSRLSQLAGQLEAELARQMEQEKPDWARAKALAAWTDLHARSQPVGTSQQADLRHLGRTVYQGVSMVAGMSEGDFNQLNVVRDQAMAENTEWLLRELFPGQKAALWAHNFHVSKVPAEGQAYANLGSHLSRRLGPAYRVIGFSFGGGTLRAVPSRADGWIGERPEALAAAQAQPTSLDGLTASLLPAGTPAAFLNVAAASQNPALREWFAQPVSVSSVGAMYTENMPVAAPARLPAAFDGLILTPRSSAAVPLPDKRAGGQP</sequence>
<gene>
    <name evidence="3" type="ORF">ACFP81_05395</name>
</gene>
<evidence type="ECO:0000313" key="3">
    <source>
        <dbReference type="EMBL" id="MFC6591502.1"/>
    </source>
</evidence>
<dbReference type="Proteomes" id="UP001596297">
    <property type="component" value="Unassembled WGS sequence"/>
</dbReference>
<accession>A0ABW1YBA7</accession>
<dbReference type="Pfam" id="PF05139">
    <property type="entry name" value="Erythro_esteras"/>
    <property type="match status" value="1"/>
</dbReference>
<evidence type="ECO:0000256" key="1">
    <source>
        <dbReference type="SAM" id="SignalP"/>
    </source>
</evidence>
<dbReference type="Gene3D" id="1.20.1440.30">
    <property type="entry name" value="Biosynthetic Protein domain"/>
    <property type="match status" value="1"/>
</dbReference>
<feature type="domain" description="DUF4440" evidence="2">
    <location>
        <begin position="32"/>
        <end position="142"/>
    </location>
</feature>
<dbReference type="Gene3D" id="3.30.1870.10">
    <property type="entry name" value="EreA-like, domain 2"/>
    <property type="match status" value="1"/>
</dbReference>
<dbReference type="SUPFAM" id="SSF54427">
    <property type="entry name" value="NTF2-like"/>
    <property type="match status" value="1"/>
</dbReference>
<dbReference type="InterPro" id="IPR007815">
    <property type="entry name" value="Emycin_Estase"/>
</dbReference>
<dbReference type="Pfam" id="PF14534">
    <property type="entry name" value="DUF4440"/>
    <property type="match status" value="1"/>
</dbReference>
<dbReference type="SUPFAM" id="SSF159501">
    <property type="entry name" value="EreA/ChaN-like"/>
    <property type="match status" value="1"/>
</dbReference>
<dbReference type="Gene3D" id="3.40.1660.10">
    <property type="entry name" value="EreA-like (biosynthetic domain)"/>
    <property type="match status" value="1"/>
</dbReference>
<protein>
    <submittedName>
        <fullName evidence="3">Erythromycin esterase family protein</fullName>
    </submittedName>
</protein>
<feature type="signal peptide" evidence="1">
    <location>
        <begin position="1"/>
        <end position="21"/>
    </location>
</feature>
<keyword evidence="4" id="KW-1185">Reference proteome</keyword>
<dbReference type="InterPro" id="IPR027843">
    <property type="entry name" value="DUF4440"/>
</dbReference>
<reference evidence="4" key="1">
    <citation type="journal article" date="2019" name="Int. J. Syst. Evol. Microbiol.">
        <title>The Global Catalogue of Microorganisms (GCM) 10K type strain sequencing project: providing services to taxonomists for standard genome sequencing and annotation.</title>
        <authorList>
            <consortium name="The Broad Institute Genomics Platform"/>
            <consortium name="The Broad Institute Genome Sequencing Center for Infectious Disease"/>
            <person name="Wu L."/>
            <person name="Ma J."/>
        </authorList>
    </citation>
    <scope>NUCLEOTIDE SEQUENCE [LARGE SCALE GENOMIC DNA]</scope>
    <source>
        <strain evidence="4">CGMCC 1.15772</strain>
    </source>
</reference>
<dbReference type="PANTHER" id="PTHR31299">
    <property type="entry name" value="ESTERASE, PUTATIVE (AFU_ORTHOLOGUE AFUA_1G05850)-RELATED"/>
    <property type="match status" value="1"/>
</dbReference>
<comment type="caution">
    <text evidence="3">The sequence shown here is derived from an EMBL/GenBank/DDBJ whole genome shotgun (WGS) entry which is preliminary data.</text>
</comment>
<name>A0ABW1YBA7_9DEIO</name>
<evidence type="ECO:0000259" key="2">
    <source>
        <dbReference type="Pfam" id="PF14534"/>
    </source>
</evidence>
<dbReference type="InterPro" id="IPR032710">
    <property type="entry name" value="NTF2-like_dom_sf"/>
</dbReference>
<dbReference type="CDD" id="cd14728">
    <property type="entry name" value="Ere-like"/>
    <property type="match status" value="1"/>
</dbReference>
<dbReference type="InterPro" id="IPR052036">
    <property type="entry name" value="Hydrolase/PRTase-associated"/>
</dbReference>
<dbReference type="Gene3D" id="3.10.450.50">
    <property type="match status" value="1"/>
</dbReference>